<organism evidence="1 2">
    <name type="scientific">Aeribacillus pallidus</name>
    <dbReference type="NCBI Taxonomy" id="33936"/>
    <lineage>
        <taxon>Bacteria</taxon>
        <taxon>Bacillati</taxon>
        <taxon>Bacillota</taxon>
        <taxon>Bacilli</taxon>
        <taxon>Bacillales</taxon>
        <taxon>Bacillaceae</taxon>
        <taxon>Aeribacillus</taxon>
    </lineage>
</organism>
<reference evidence="1 2" key="1">
    <citation type="submission" date="2016-04" db="EMBL/GenBank/DDBJ databases">
        <title>Draft genome sequence of Aeribacillus pallidus 8m3 from petroleum reservoir.</title>
        <authorList>
            <person name="Poltaraus A.B."/>
            <person name="Nazina T.N."/>
            <person name="Tourova T.P."/>
            <person name="Malakho S.M."/>
            <person name="Korshunova A.V."/>
            <person name="Sokolova D.S."/>
        </authorList>
    </citation>
    <scope>NUCLEOTIDE SEQUENCE [LARGE SCALE GENOMIC DNA]</scope>
    <source>
        <strain evidence="1 2">8m3</strain>
    </source>
</reference>
<evidence type="ECO:0000313" key="1">
    <source>
        <dbReference type="EMBL" id="KZN97018.1"/>
    </source>
</evidence>
<keyword evidence="2" id="KW-1185">Reference proteome</keyword>
<comment type="caution">
    <text evidence="1">The sequence shown here is derived from an EMBL/GenBank/DDBJ whole genome shotgun (WGS) entry which is preliminary data.</text>
</comment>
<dbReference type="Proteomes" id="UP000076476">
    <property type="component" value="Unassembled WGS sequence"/>
</dbReference>
<protein>
    <submittedName>
        <fullName evidence="1">Uncharacterized protein</fullName>
    </submittedName>
</protein>
<dbReference type="AlphaFoldDB" id="A0A165YFD6"/>
<name>A0A165YFD6_9BACI</name>
<sequence length="84" mass="9527">MYRTKVLVQLFVIHPEKEGKTFATSGFADGTGGMVIYEANISRPPSFSSIYLWFSTNKNPISPKFGMMGLKRLKKNLYMIGQLF</sequence>
<accession>A0A165YFD6</accession>
<proteinExistence type="predicted"/>
<dbReference type="EMBL" id="LWBR01000013">
    <property type="protein sequence ID" value="KZN97018.1"/>
    <property type="molecule type" value="Genomic_DNA"/>
</dbReference>
<dbReference type="STRING" id="33936.AZI98_05490"/>
<gene>
    <name evidence="1" type="ORF">AZI98_05490</name>
</gene>
<evidence type="ECO:0000313" key="2">
    <source>
        <dbReference type="Proteomes" id="UP000076476"/>
    </source>
</evidence>